<evidence type="ECO:0000256" key="2">
    <source>
        <dbReference type="ARBA" id="ARBA00001913"/>
    </source>
</evidence>
<comment type="caution">
    <text evidence="13">The sequence shown here is derived from an EMBL/GenBank/DDBJ whole genome shotgun (WGS) entry which is preliminary data.</text>
</comment>
<sequence length="972" mass="109473">MKLFYRIFTALMLFVIAAHAQIQKITYTTAGKQLLKLSRISPAASKQPDKISLDGTWQFSADINSSPADKNIQVPGEWVMQGFEVKNSVYAGYKKSFEIPENWKNKRIKLRFDAVYSEAEIWVNGKETATHLGGFTPFEIDINNVVKWGGSNELLVKVKSESKADSLASASTYAVHPLGGISRKVYVMALEPVNFAYADVKTILDQNYENATLSADVIIANEQNEKTNNLTIKAELFKADGTTKVTEKTTVVNNAIARAEYLQQNISFDVIKPAKWDPEHPNLYLLKLSIFQDGKAEDVITKSIGFRQIEVRGNRVFVNNMPVKLRGICHHETMPLRGRSVGDNMWEKDVELFRAGNVNYFRTSHYPPAEELIDACNRLGMFLEVEAPFCWAENTDVPAGTEIYQTLMVDQTLDMVNYFRSDPAVLTWSIGNESGKYKEYFKETAKLVKQFDPTRPRNFSQYGPDADEGDLEITNHHYPDPTGPQTYRNYKRPIVFDEYVHLNAYNRLELVTDPGVRDAWGIGFEAMWENMYRTDAVLGGAIWAGIDDTFFLPNGKTVGYGTWGPLDGWRRPKPEYWHMKKIYSPVKIKLAGNWNNGKVAVELENRLLFSNLNECKIEWNLANESGLITADLKRNGKTTANVSVSKKPLPTDKMTIKVYDPRGVLIDIYQFAVVPTVSDVTTVTKTAGQPWIYTQSGNSLTAKNGNLNVQFNLINGDVEQVSNNGKPVWNTGTRLMVLPLTGEGRGTQMTGESQQFDPFTDVCKNRIVKEIKMDKAKNGFTVHVTDAYSEASGTTSYIFSADGKVKIDYKYTIKKEINPRQWGLVFGLPNNFQELDWNRNAQWDYYPADHIGRPVGKALLTSANDVSGPAGPSKLPATPWSLDRNDLGTNDFRSTKMYINFARLSNGISSFKVNSNGEQHIRAWKETQGIKTLIAGYSNMGAERFFRGHAEKMDRPLKSGDIIQDSITLQLK</sequence>
<feature type="domain" description="Glycoside hydrolase family 2 immunoglobulin-like beta-sandwich" evidence="10">
    <location>
        <begin position="199"/>
        <end position="307"/>
    </location>
</feature>
<feature type="domain" description="Glycosyl hydrolases family 2 sugar binding" evidence="12">
    <location>
        <begin position="49"/>
        <end position="187"/>
    </location>
</feature>
<keyword evidence="9" id="KW-0732">Signal</keyword>
<dbReference type="InterPro" id="IPR006101">
    <property type="entry name" value="Glyco_hydro_2"/>
</dbReference>
<dbReference type="PRINTS" id="PR00132">
    <property type="entry name" value="GLHYDRLASE2"/>
</dbReference>
<feature type="signal peptide" evidence="9">
    <location>
        <begin position="1"/>
        <end position="20"/>
    </location>
</feature>
<dbReference type="InterPro" id="IPR050347">
    <property type="entry name" value="Bact_Beta-galactosidase"/>
</dbReference>
<evidence type="ECO:0000256" key="7">
    <source>
        <dbReference type="ARBA" id="ARBA00022837"/>
    </source>
</evidence>
<dbReference type="Gene3D" id="2.70.98.10">
    <property type="match status" value="1"/>
</dbReference>
<feature type="domain" description="Glycoside hydrolase family 2 catalytic" evidence="11">
    <location>
        <begin position="309"/>
        <end position="501"/>
    </location>
</feature>
<dbReference type="Gene3D" id="2.60.120.260">
    <property type="entry name" value="Galactose-binding domain-like"/>
    <property type="match status" value="1"/>
</dbReference>
<name>A0ABP8B955_9SPHI</name>
<dbReference type="InterPro" id="IPR008979">
    <property type="entry name" value="Galactose-bd-like_sf"/>
</dbReference>
<evidence type="ECO:0000256" key="4">
    <source>
        <dbReference type="ARBA" id="ARBA00011245"/>
    </source>
</evidence>
<evidence type="ECO:0000259" key="11">
    <source>
        <dbReference type="Pfam" id="PF02836"/>
    </source>
</evidence>
<comment type="catalytic activity">
    <reaction evidence="1">
        <text>Hydrolysis of terminal non-reducing beta-D-galactose residues in beta-D-galactosides.</text>
        <dbReference type="EC" id="3.2.1.23"/>
    </reaction>
</comment>
<dbReference type="SUPFAM" id="SSF49303">
    <property type="entry name" value="beta-Galactosidase/glucuronidase domain"/>
    <property type="match status" value="1"/>
</dbReference>
<evidence type="ECO:0000256" key="8">
    <source>
        <dbReference type="ARBA" id="ARBA00023295"/>
    </source>
</evidence>
<dbReference type="InterPro" id="IPR036156">
    <property type="entry name" value="Beta-gal/glucu_dom_sf"/>
</dbReference>
<comment type="cofactor">
    <cofactor evidence="2">
        <name>Ca(2+)</name>
        <dbReference type="ChEBI" id="CHEBI:29108"/>
    </cofactor>
</comment>
<dbReference type="RefSeq" id="WP_344850570.1">
    <property type="nucleotide sequence ID" value="NZ_BAABBY010000003.1"/>
</dbReference>
<keyword evidence="8" id="KW-0326">Glycosidase</keyword>
<dbReference type="InterPro" id="IPR006104">
    <property type="entry name" value="Glyco_hydro_2_N"/>
</dbReference>
<keyword evidence="7" id="KW-0106">Calcium</keyword>
<dbReference type="InterPro" id="IPR013783">
    <property type="entry name" value="Ig-like_fold"/>
</dbReference>
<evidence type="ECO:0000259" key="12">
    <source>
        <dbReference type="Pfam" id="PF02837"/>
    </source>
</evidence>
<dbReference type="EMBL" id="BAABBY010000003">
    <property type="protein sequence ID" value="GAA4200915.1"/>
    <property type="molecule type" value="Genomic_DNA"/>
</dbReference>
<comment type="similarity">
    <text evidence="3">Belongs to the glycosyl hydrolase 2 family.</text>
</comment>
<gene>
    <name evidence="13" type="ORF">GCM10022289_13470</name>
</gene>
<evidence type="ECO:0000256" key="5">
    <source>
        <dbReference type="ARBA" id="ARBA00012756"/>
    </source>
</evidence>
<dbReference type="Pfam" id="PF00703">
    <property type="entry name" value="Glyco_hydro_2"/>
    <property type="match status" value="1"/>
</dbReference>
<dbReference type="Proteomes" id="UP001501772">
    <property type="component" value="Unassembled WGS sequence"/>
</dbReference>
<evidence type="ECO:0000256" key="1">
    <source>
        <dbReference type="ARBA" id="ARBA00001412"/>
    </source>
</evidence>
<proteinExistence type="inferred from homology"/>
<evidence type="ECO:0000256" key="9">
    <source>
        <dbReference type="SAM" id="SignalP"/>
    </source>
</evidence>
<comment type="subunit">
    <text evidence="4">Monomer.</text>
</comment>
<dbReference type="SUPFAM" id="SSF74650">
    <property type="entry name" value="Galactose mutarotase-like"/>
    <property type="match status" value="1"/>
</dbReference>
<dbReference type="SUPFAM" id="SSF51445">
    <property type="entry name" value="(Trans)glycosidases"/>
    <property type="match status" value="1"/>
</dbReference>
<dbReference type="InterPro" id="IPR011013">
    <property type="entry name" value="Gal_mutarotase_sf_dom"/>
</dbReference>
<dbReference type="SUPFAM" id="SSF49785">
    <property type="entry name" value="Galactose-binding domain-like"/>
    <property type="match status" value="1"/>
</dbReference>
<dbReference type="Gene3D" id="2.60.40.10">
    <property type="entry name" value="Immunoglobulins"/>
    <property type="match status" value="1"/>
</dbReference>
<evidence type="ECO:0000256" key="6">
    <source>
        <dbReference type="ARBA" id="ARBA00022801"/>
    </source>
</evidence>
<accession>A0ABP8B955</accession>
<dbReference type="InterPro" id="IPR006102">
    <property type="entry name" value="Ig-like_GH2"/>
</dbReference>
<evidence type="ECO:0000256" key="3">
    <source>
        <dbReference type="ARBA" id="ARBA00007401"/>
    </source>
</evidence>
<dbReference type="Pfam" id="PF02836">
    <property type="entry name" value="Glyco_hydro_2_C"/>
    <property type="match status" value="1"/>
</dbReference>
<keyword evidence="14" id="KW-1185">Reference proteome</keyword>
<feature type="chain" id="PRO_5046769157" description="beta-galactosidase" evidence="9">
    <location>
        <begin position="21"/>
        <end position="972"/>
    </location>
</feature>
<dbReference type="PANTHER" id="PTHR46323">
    <property type="entry name" value="BETA-GALACTOSIDASE"/>
    <property type="match status" value="1"/>
</dbReference>
<protein>
    <recommendedName>
        <fullName evidence="5">beta-galactosidase</fullName>
        <ecNumber evidence="5">3.2.1.23</ecNumber>
    </recommendedName>
</protein>
<dbReference type="Pfam" id="PF02837">
    <property type="entry name" value="Glyco_hydro_2_N"/>
    <property type="match status" value="1"/>
</dbReference>
<organism evidence="13 14">
    <name type="scientific">Pedobacter jeongneungensis</name>
    <dbReference type="NCBI Taxonomy" id="947309"/>
    <lineage>
        <taxon>Bacteria</taxon>
        <taxon>Pseudomonadati</taxon>
        <taxon>Bacteroidota</taxon>
        <taxon>Sphingobacteriia</taxon>
        <taxon>Sphingobacteriales</taxon>
        <taxon>Sphingobacteriaceae</taxon>
        <taxon>Pedobacter</taxon>
    </lineage>
</organism>
<reference evidence="14" key="1">
    <citation type="journal article" date="2019" name="Int. J. Syst. Evol. Microbiol.">
        <title>The Global Catalogue of Microorganisms (GCM) 10K type strain sequencing project: providing services to taxonomists for standard genome sequencing and annotation.</title>
        <authorList>
            <consortium name="The Broad Institute Genomics Platform"/>
            <consortium name="The Broad Institute Genome Sequencing Center for Infectious Disease"/>
            <person name="Wu L."/>
            <person name="Ma J."/>
        </authorList>
    </citation>
    <scope>NUCLEOTIDE SEQUENCE [LARGE SCALE GENOMIC DNA]</scope>
    <source>
        <strain evidence="14">JCM 17626</strain>
    </source>
</reference>
<dbReference type="InterPro" id="IPR017853">
    <property type="entry name" value="GH"/>
</dbReference>
<dbReference type="PANTHER" id="PTHR46323:SF2">
    <property type="entry name" value="BETA-GALACTOSIDASE"/>
    <property type="match status" value="1"/>
</dbReference>
<evidence type="ECO:0000313" key="14">
    <source>
        <dbReference type="Proteomes" id="UP001501772"/>
    </source>
</evidence>
<keyword evidence="6" id="KW-0378">Hydrolase</keyword>
<evidence type="ECO:0000313" key="13">
    <source>
        <dbReference type="EMBL" id="GAA4200915.1"/>
    </source>
</evidence>
<dbReference type="EC" id="3.2.1.23" evidence="5"/>
<dbReference type="InterPro" id="IPR014718">
    <property type="entry name" value="GH-type_carb-bd"/>
</dbReference>
<dbReference type="Gene3D" id="3.20.20.80">
    <property type="entry name" value="Glycosidases"/>
    <property type="match status" value="1"/>
</dbReference>
<evidence type="ECO:0000259" key="10">
    <source>
        <dbReference type="Pfam" id="PF00703"/>
    </source>
</evidence>
<dbReference type="InterPro" id="IPR006103">
    <property type="entry name" value="Glyco_hydro_2_cat"/>
</dbReference>